<keyword evidence="1" id="KW-1133">Transmembrane helix</keyword>
<evidence type="ECO:0000256" key="1">
    <source>
        <dbReference type="SAM" id="Phobius"/>
    </source>
</evidence>
<reference evidence="2 3" key="2">
    <citation type="submission" date="2019-04" db="EMBL/GenBank/DDBJ databases">
        <authorList>
            <person name="Yang S."/>
            <person name="Wei W."/>
        </authorList>
    </citation>
    <scope>NUCLEOTIDE SEQUENCE [LARGE SCALE GENOMIC DNA]</scope>
    <source>
        <strain evidence="3">ZP60</strain>
    </source>
</reference>
<organism evidence="2 3">
    <name type="scientific">Halomicrobium mukohataei</name>
    <dbReference type="NCBI Taxonomy" id="57705"/>
    <lineage>
        <taxon>Archaea</taxon>
        <taxon>Methanobacteriati</taxon>
        <taxon>Methanobacteriota</taxon>
        <taxon>Stenosarchaea group</taxon>
        <taxon>Halobacteria</taxon>
        <taxon>Halobacteriales</taxon>
        <taxon>Haloarculaceae</taxon>
        <taxon>Halomicrobium</taxon>
    </lineage>
</organism>
<name>A0A4D6KCB0_9EURY</name>
<dbReference type="Proteomes" id="UP000297053">
    <property type="component" value="Chromosome"/>
</dbReference>
<sequence>MIVSALTTLTFLLGCVALVAIIWYFTSYILNREDDSLEGIGIMLLVLAYSLTNQAYQQVVTVDDTTMGVLDFVGVACLVVGVGVLVRLRWRRSSA</sequence>
<keyword evidence="1" id="KW-0812">Transmembrane</keyword>
<protein>
    <submittedName>
        <fullName evidence="2">Uncharacterized protein</fullName>
    </submittedName>
</protein>
<gene>
    <name evidence="2" type="ORF">E5139_08180</name>
</gene>
<evidence type="ECO:0000313" key="2">
    <source>
        <dbReference type="EMBL" id="QCD65614.1"/>
    </source>
</evidence>
<feature type="transmembrane region" description="Helical" evidence="1">
    <location>
        <begin position="6"/>
        <end position="25"/>
    </location>
</feature>
<dbReference type="RefSeq" id="WP_015761978.1">
    <property type="nucleotide sequence ID" value="NZ_CP039375.1"/>
</dbReference>
<feature type="transmembrane region" description="Helical" evidence="1">
    <location>
        <begin position="68"/>
        <end position="88"/>
    </location>
</feature>
<keyword evidence="1" id="KW-0472">Membrane</keyword>
<dbReference type="KEGG" id="halz:E5139_08180"/>
<reference evidence="2 3" key="1">
    <citation type="submission" date="2019-04" db="EMBL/GenBank/DDBJ databases">
        <title>Complete genome sequence of Arthrobacter sp. ZXY-2 associated with effective atrazine degradation and salt adaptation.</title>
        <authorList>
            <person name="Zhao X."/>
        </authorList>
    </citation>
    <scope>NUCLEOTIDE SEQUENCE [LARGE SCALE GENOMIC DNA]</scope>
    <source>
        <strain evidence="3">ZP60</strain>
    </source>
</reference>
<proteinExistence type="predicted"/>
<dbReference type="GeneID" id="42178906"/>
<evidence type="ECO:0000313" key="3">
    <source>
        <dbReference type="Proteomes" id="UP000297053"/>
    </source>
</evidence>
<accession>A0A4D6KCB0</accession>
<dbReference type="EMBL" id="CP039375">
    <property type="protein sequence ID" value="QCD65614.1"/>
    <property type="molecule type" value="Genomic_DNA"/>
</dbReference>
<dbReference type="AlphaFoldDB" id="A0A4D6KCB0"/>
<feature type="transmembrane region" description="Helical" evidence="1">
    <location>
        <begin position="37"/>
        <end position="56"/>
    </location>
</feature>